<accession>A0AAN8GK14</accession>
<feature type="transmembrane region" description="Helical" evidence="2">
    <location>
        <begin position="15"/>
        <end position="39"/>
    </location>
</feature>
<gene>
    <name evidence="3" type="ORF">SNE40_020483</name>
</gene>
<keyword evidence="2" id="KW-0472">Membrane</keyword>
<keyword evidence="2" id="KW-0812">Transmembrane</keyword>
<dbReference type="Proteomes" id="UP001347796">
    <property type="component" value="Unassembled WGS sequence"/>
</dbReference>
<comment type="caution">
    <text evidence="3">The sequence shown here is derived from an EMBL/GenBank/DDBJ whole genome shotgun (WGS) entry which is preliminary data.</text>
</comment>
<keyword evidence="2" id="KW-1133">Transmembrane helix</keyword>
<evidence type="ECO:0000313" key="4">
    <source>
        <dbReference type="Proteomes" id="UP001347796"/>
    </source>
</evidence>
<evidence type="ECO:0000313" key="3">
    <source>
        <dbReference type="EMBL" id="KAK6169424.1"/>
    </source>
</evidence>
<keyword evidence="4" id="KW-1185">Reference proteome</keyword>
<sequence>MNERVSVNARVIGIAYVRGCIHLLLFYFFSAAFWGDIALSDEDAKREQKYLQQINNTLFELQVEDPRRYTYTETDNDKSDKGKSKAKGKEPLMKIKHMDESMVKEKRYLRKVLKEKVQILKGMCKTG</sequence>
<evidence type="ECO:0000256" key="2">
    <source>
        <dbReference type="SAM" id="Phobius"/>
    </source>
</evidence>
<dbReference type="AlphaFoldDB" id="A0AAN8GK14"/>
<feature type="region of interest" description="Disordered" evidence="1">
    <location>
        <begin position="69"/>
        <end position="91"/>
    </location>
</feature>
<dbReference type="EMBL" id="JAZGQO010000015">
    <property type="protein sequence ID" value="KAK6169424.1"/>
    <property type="molecule type" value="Genomic_DNA"/>
</dbReference>
<organism evidence="3 4">
    <name type="scientific">Patella caerulea</name>
    <name type="common">Rayed Mediterranean limpet</name>
    <dbReference type="NCBI Taxonomy" id="87958"/>
    <lineage>
        <taxon>Eukaryota</taxon>
        <taxon>Metazoa</taxon>
        <taxon>Spiralia</taxon>
        <taxon>Lophotrochozoa</taxon>
        <taxon>Mollusca</taxon>
        <taxon>Gastropoda</taxon>
        <taxon>Patellogastropoda</taxon>
        <taxon>Patelloidea</taxon>
        <taxon>Patellidae</taxon>
        <taxon>Patella</taxon>
    </lineage>
</organism>
<reference evidence="3 4" key="1">
    <citation type="submission" date="2024-01" db="EMBL/GenBank/DDBJ databases">
        <title>The genome of the rayed Mediterranean limpet Patella caerulea (Linnaeus, 1758).</title>
        <authorList>
            <person name="Anh-Thu Weber A."/>
            <person name="Halstead-Nussloch G."/>
        </authorList>
    </citation>
    <scope>NUCLEOTIDE SEQUENCE [LARGE SCALE GENOMIC DNA]</scope>
    <source>
        <strain evidence="3">AATW-2023a</strain>
        <tissue evidence="3">Whole specimen</tissue>
    </source>
</reference>
<name>A0AAN8GK14_PATCE</name>
<proteinExistence type="predicted"/>
<protein>
    <submittedName>
        <fullName evidence="3">Uncharacterized protein</fullName>
    </submittedName>
</protein>
<evidence type="ECO:0000256" key="1">
    <source>
        <dbReference type="SAM" id="MobiDB-lite"/>
    </source>
</evidence>